<evidence type="ECO:0000256" key="4">
    <source>
        <dbReference type="ARBA" id="ARBA00022552"/>
    </source>
</evidence>
<dbReference type="GO" id="GO:0032040">
    <property type="term" value="C:small-subunit processome"/>
    <property type="evidence" value="ECO:0007669"/>
    <property type="project" value="TreeGrafter"/>
</dbReference>
<reference evidence="13" key="3">
    <citation type="submission" date="2019-09" db="EMBL/GenBank/DDBJ databases">
        <authorList>
            <person name="Gao Z."/>
        </authorList>
    </citation>
    <scope>NUCLEOTIDE SEQUENCE</scope>
    <source>
        <tissue evidence="13">Leaves</tissue>
    </source>
</reference>
<evidence type="ECO:0000313" key="12">
    <source>
        <dbReference type="EMBL" id="KAB1222201.1"/>
    </source>
</evidence>
<keyword evidence="4" id="KW-0698">rRNA processing</keyword>
<dbReference type="GO" id="GO:0070475">
    <property type="term" value="P:rRNA base methylation"/>
    <property type="evidence" value="ECO:0007669"/>
    <property type="project" value="InterPro"/>
</dbReference>
<feature type="compositionally biased region" description="Acidic residues" evidence="11">
    <location>
        <begin position="19"/>
        <end position="28"/>
    </location>
</feature>
<proteinExistence type="inferred from homology"/>
<dbReference type="SUPFAM" id="SSF75217">
    <property type="entry name" value="alpha/beta knot"/>
    <property type="match status" value="1"/>
</dbReference>
<dbReference type="InterPro" id="IPR005304">
    <property type="entry name" value="Rbsml_bgen_MeTrfase_EMG1/NEP1"/>
</dbReference>
<gene>
    <name evidence="12" type="ORF">CJ030_MR2G023439</name>
    <name evidence="13" type="ORF">CJ030_MR2G023464</name>
</gene>
<dbReference type="AlphaFoldDB" id="A0A6A1WD69"/>
<dbReference type="PANTHER" id="PTHR12636">
    <property type="entry name" value="NEP1/MRA1"/>
    <property type="match status" value="1"/>
</dbReference>
<keyword evidence="9" id="KW-0694">RNA-binding</keyword>
<evidence type="ECO:0000256" key="7">
    <source>
        <dbReference type="ARBA" id="ARBA00022691"/>
    </source>
</evidence>
<evidence type="ECO:0000256" key="6">
    <source>
        <dbReference type="ARBA" id="ARBA00022679"/>
    </source>
</evidence>
<dbReference type="GO" id="GO:0070037">
    <property type="term" value="F:rRNA (pseudouridine) methyltransferase activity"/>
    <property type="evidence" value="ECO:0007669"/>
    <property type="project" value="InterPro"/>
</dbReference>
<comment type="similarity">
    <text evidence="2">Belongs to the class IV-like SAM-binding methyltransferase superfamily. RNA methyltransferase NEP1 family.</text>
</comment>
<dbReference type="FunFam" id="3.40.1280.10:FF:000003">
    <property type="entry name" value="Ribosomal RNA small subunit methyltransferase"/>
    <property type="match status" value="1"/>
</dbReference>
<reference evidence="13 14" key="2">
    <citation type="journal article" date="2019" name="Plant Biotechnol. J.">
        <title>The red bayberry genome and genetic basis of sex determination.</title>
        <authorList>
            <person name="Jia H.M."/>
            <person name="Jia H.J."/>
            <person name="Cai Q.L."/>
            <person name="Wang Y."/>
            <person name="Zhao H.B."/>
            <person name="Yang W.F."/>
            <person name="Wang G.Y."/>
            <person name="Li Y.H."/>
            <person name="Zhan D.L."/>
            <person name="Shen Y.T."/>
            <person name="Niu Q.F."/>
            <person name="Chang L."/>
            <person name="Qiu J."/>
            <person name="Zhao L."/>
            <person name="Xie H.B."/>
            <person name="Fu W.Y."/>
            <person name="Jin J."/>
            <person name="Li X.W."/>
            <person name="Jiao Y."/>
            <person name="Zhou C.C."/>
            <person name="Tu T."/>
            <person name="Chai C.Y."/>
            <person name="Gao J.L."/>
            <person name="Fan L.J."/>
            <person name="van de Weg E."/>
            <person name="Wang J.Y."/>
            <person name="Gao Z.S."/>
        </authorList>
    </citation>
    <scope>NUCLEOTIDE SEQUENCE [LARGE SCALE GENOMIC DNA]</scope>
    <source>
        <tissue evidence="13">Leaves</tissue>
    </source>
</reference>
<keyword evidence="3" id="KW-0690">Ribosome biogenesis</keyword>
<reference evidence="13" key="1">
    <citation type="submission" date="2018-07" db="EMBL/GenBank/DDBJ databases">
        <authorList>
            <person name="Gao Z.-S."/>
            <person name="Jia H.-M."/>
            <person name="Jia H.-J."/>
            <person name="Cai Q.-L."/>
            <person name="Wang Y."/>
            <person name="Zhao H.-B."/>
        </authorList>
    </citation>
    <scope>NUCLEOTIDE SEQUENCE</scope>
    <source>
        <tissue evidence="13">Leaves</tissue>
    </source>
</reference>
<dbReference type="GO" id="GO:0019843">
    <property type="term" value="F:rRNA binding"/>
    <property type="evidence" value="ECO:0007669"/>
    <property type="project" value="UniProtKB-KW"/>
</dbReference>
<evidence type="ECO:0000256" key="3">
    <source>
        <dbReference type="ARBA" id="ARBA00022517"/>
    </source>
</evidence>
<evidence type="ECO:0000256" key="9">
    <source>
        <dbReference type="ARBA" id="ARBA00022884"/>
    </source>
</evidence>
<comment type="subcellular location">
    <subcellularLocation>
        <location evidence="1">Nucleus</location>
        <location evidence="1">Nucleolus</location>
    </subcellularLocation>
</comment>
<evidence type="ECO:0000256" key="8">
    <source>
        <dbReference type="ARBA" id="ARBA00022730"/>
    </source>
</evidence>
<dbReference type="OrthoDB" id="269804at2759"/>
<keyword evidence="8" id="KW-0699">rRNA-binding</keyword>
<dbReference type="CDD" id="cd18088">
    <property type="entry name" value="Nep1-like"/>
    <property type="match status" value="1"/>
</dbReference>
<dbReference type="Pfam" id="PF03587">
    <property type="entry name" value="EMG1"/>
    <property type="match status" value="1"/>
</dbReference>
<dbReference type="Proteomes" id="UP000516437">
    <property type="component" value="Chromosome 2"/>
</dbReference>
<name>A0A6A1WD69_9ROSI</name>
<evidence type="ECO:0000313" key="14">
    <source>
        <dbReference type="Proteomes" id="UP000516437"/>
    </source>
</evidence>
<keyword evidence="7" id="KW-0949">S-adenosyl-L-methionine</keyword>
<evidence type="ECO:0000256" key="11">
    <source>
        <dbReference type="SAM" id="MobiDB-lite"/>
    </source>
</evidence>
<dbReference type="InterPro" id="IPR029028">
    <property type="entry name" value="Alpha/beta_knot_MTases"/>
</dbReference>
<feature type="region of interest" description="Disordered" evidence="11">
    <location>
        <begin position="1"/>
        <end position="56"/>
    </location>
</feature>
<evidence type="ECO:0000256" key="1">
    <source>
        <dbReference type="ARBA" id="ARBA00004604"/>
    </source>
</evidence>
<keyword evidence="6 13" id="KW-0808">Transferase</keyword>
<feature type="compositionally biased region" description="Basic and acidic residues" evidence="11">
    <location>
        <begin position="34"/>
        <end position="45"/>
    </location>
</feature>
<evidence type="ECO:0000256" key="5">
    <source>
        <dbReference type="ARBA" id="ARBA00022603"/>
    </source>
</evidence>
<evidence type="ECO:0000256" key="10">
    <source>
        <dbReference type="ARBA" id="ARBA00023242"/>
    </source>
</evidence>
<accession>A0A6A1WD69</accession>
<evidence type="ECO:0000313" key="13">
    <source>
        <dbReference type="EMBL" id="KAB1222226.1"/>
    </source>
</evidence>
<comment type="caution">
    <text evidence="13">The sequence shown here is derived from an EMBL/GenBank/DDBJ whole genome shotgun (WGS) entry which is preliminary data.</text>
</comment>
<keyword evidence="5 13" id="KW-0489">Methyltransferase</keyword>
<keyword evidence="10" id="KW-0539">Nucleus</keyword>
<protein>
    <submittedName>
        <fullName evidence="13">Ribosomal RNA small subunit methyltransferase NEP1</fullName>
    </submittedName>
</protein>
<dbReference type="Gene3D" id="3.40.1280.10">
    <property type="match status" value="1"/>
</dbReference>
<dbReference type="InterPro" id="IPR029026">
    <property type="entry name" value="tRNA_m1G_MTases_N"/>
</dbReference>
<dbReference type="EMBL" id="RXIC02000020">
    <property type="protein sequence ID" value="KAB1222201.1"/>
    <property type="molecule type" value="Genomic_DNA"/>
</dbReference>
<dbReference type="PANTHER" id="PTHR12636:SF5">
    <property type="entry name" value="RIBOSOMAL RNA SMALL SUBUNIT METHYLTRANSFERASE NEP1"/>
    <property type="match status" value="1"/>
</dbReference>
<keyword evidence="14" id="KW-1185">Reference proteome</keyword>
<organism evidence="13 14">
    <name type="scientific">Morella rubra</name>
    <name type="common">Chinese bayberry</name>
    <dbReference type="NCBI Taxonomy" id="262757"/>
    <lineage>
        <taxon>Eukaryota</taxon>
        <taxon>Viridiplantae</taxon>
        <taxon>Streptophyta</taxon>
        <taxon>Embryophyta</taxon>
        <taxon>Tracheophyta</taxon>
        <taxon>Spermatophyta</taxon>
        <taxon>Magnoliopsida</taxon>
        <taxon>eudicotyledons</taxon>
        <taxon>Gunneridae</taxon>
        <taxon>Pentapetalae</taxon>
        <taxon>rosids</taxon>
        <taxon>fabids</taxon>
        <taxon>Fagales</taxon>
        <taxon>Myricaceae</taxon>
        <taxon>Morella</taxon>
    </lineage>
</organism>
<evidence type="ECO:0000256" key="2">
    <source>
        <dbReference type="ARBA" id="ARBA00008115"/>
    </source>
</evidence>
<sequence>MVRPYAVKGKKRKKREEVYDREEEEEVAEQPVQDAKRAVIEKTDNGEEEAEEGNEKEVVNELVGIPIAPSDQNSNKAGVIFILEKASLEVAKVGKSYQLLNSDDHANFLRKNNRNPADYRPDIVHQALLMILDSRINKSGRLRAVYVRTDKGVLFEVKPYVRIPRTFKRFAGIMLQLLQKLSITAVGKREKLLRVIKNPVTQYLPINSRRIALSHSSEKLVNINQYVASAASDADVVFVVGAMAHGKIDKDYADDFISKIEDFLPDVPADYQVLYSYLLGLEMLLT</sequence>
<dbReference type="EMBL" id="RXIC02000020">
    <property type="protein sequence ID" value="KAB1222226.1"/>
    <property type="molecule type" value="Genomic_DNA"/>
</dbReference>